<dbReference type="CDD" id="cd03820">
    <property type="entry name" value="GT4_AmsD-like"/>
    <property type="match status" value="1"/>
</dbReference>
<dbReference type="RefSeq" id="WP_106286960.1">
    <property type="nucleotide sequence ID" value="NZ_CAWNTC010000143.1"/>
</dbReference>
<keyword evidence="3" id="KW-0808">Transferase</keyword>
<dbReference type="PANTHER" id="PTHR12526">
    <property type="entry name" value="GLYCOSYLTRANSFERASE"/>
    <property type="match status" value="1"/>
</dbReference>
<gene>
    <name evidence="3" type="ORF">C7B64_01840</name>
</gene>
<evidence type="ECO:0000259" key="2">
    <source>
        <dbReference type="Pfam" id="PF13439"/>
    </source>
</evidence>
<organism evidence="3 4">
    <name type="scientific">Merismopedia glauca CCAP 1448/3</name>
    <dbReference type="NCBI Taxonomy" id="1296344"/>
    <lineage>
        <taxon>Bacteria</taxon>
        <taxon>Bacillati</taxon>
        <taxon>Cyanobacteriota</taxon>
        <taxon>Cyanophyceae</taxon>
        <taxon>Synechococcales</taxon>
        <taxon>Merismopediaceae</taxon>
        <taxon>Merismopedia</taxon>
    </lineage>
</organism>
<protein>
    <submittedName>
        <fullName evidence="3">Glycosyltransferase family 4 protein</fullName>
    </submittedName>
</protein>
<sequence length="373" mass="41775">MSEREKLWHIALVCHSLRCGGAERAMVLLAQGLSDRGHQVSVITIDNDDSDFYTLSPQVKRIVLNVSSYSRDILQAVKSNLYRLLSLRKTIESLQPDIVISFMDITNVLTLLALVNTQSKVIVNEQNNPLALKSKPWQILRRLAYPLAAKLVSVSGGVDAGFEWLPKHKRTVIYNALTPIGDRPTTVELPQGADVEKKWVVAMGRLVKQKNFSMLLSAFHRIAQMHPDWQLLIFGEGELRSQLERQRDELGLQNRVLLPGITANPFGIYQRAQLYAMSSLWEGLPAVLFEALSCGLPIVSTDCPSGPREIIRDGIDGILVPTQDELALSQAMDLLMSDDSKRQALSDRAKEAQDRFSLVTIVAQWEELIQELI</sequence>
<dbReference type="PANTHER" id="PTHR12526:SF630">
    <property type="entry name" value="GLYCOSYLTRANSFERASE"/>
    <property type="match status" value="1"/>
</dbReference>
<feature type="domain" description="Glycosyltransferase subfamily 4-like N-terminal" evidence="2">
    <location>
        <begin position="20"/>
        <end position="176"/>
    </location>
</feature>
<feature type="domain" description="Glycosyl transferase family 1" evidence="1">
    <location>
        <begin position="192"/>
        <end position="351"/>
    </location>
</feature>
<proteinExistence type="predicted"/>
<evidence type="ECO:0000313" key="3">
    <source>
        <dbReference type="EMBL" id="PSB04855.1"/>
    </source>
</evidence>
<reference evidence="3 4" key="1">
    <citation type="submission" date="2018-02" db="EMBL/GenBank/DDBJ databases">
        <authorList>
            <person name="Cohen D.B."/>
            <person name="Kent A.D."/>
        </authorList>
    </citation>
    <scope>NUCLEOTIDE SEQUENCE [LARGE SCALE GENOMIC DNA]</scope>
    <source>
        <strain evidence="3 4">CCAP 1448/3</strain>
    </source>
</reference>
<comment type="caution">
    <text evidence="3">The sequence shown here is derived from an EMBL/GenBank/DDBJ whole genome shotgun (WGS) entry which is preliminary data.</text>
</comment>
<dbReference type="Proteomes" id="UP000238762">
    <property type="component" value="Unassembled WGS sequence"/>
</dbReference>
<dbReference type="SUPFAM" id="SSF53756">
    <property type="entry name" value="UDP-Glycosyltransferase/glycogen phosphorylase"/>
    <property type="match status" value="1"/>
</dbReference>
<dbReference type="GO" id="GO:0016757">
    <property type="term" value="F:glycosyltransferase activity"/>
    <property type="evidence" value="ECO:0007669"/>
    <property type="project" value="InterPro"/>
</dbReference>
<dbReference type="Gene3D" id="3.40.50.2000">
    <property type="entry name" value="Glycogen Phosphorylase B"/>
    <property type="match status" value="2"/>
</dbReference>
<dbReference type="InterPro" id="IPR001296">
    <property type="entry name" value="Glyco_trans_1"/>
</dbReference>
<evidence type="ECO:0000259" key="1">
    <source>
        <dbReference type="Pfam" id="PF00534"/>
    </source>
</evidence>
<accession>A0A2T1C9A4</accession>
<reference evidence="3 4" key="2">
    <citation type="submission" date="2018-03" db="EMBL/GenBank/DDBJ databases">
        <title>The ancient ancestry and fast evolution of plastids.</title>
        <authorList>
            <person name="Moore K.R."/>
            <person name="Magnabosco C."/>
            <person name="Momper L."/>
            <person name="Gold D.A."/>
            <person name="Bosak T."/>
            <person name="Fournier G.P."/>
        </authorList>
    </citation>
    <scope>NUCLEOTIDE SEQUENCE [LARGE SCALE GENOMIC DNA]</scope>
    <source>
        <strain evidence="3 4">CCAP 1448/3</strain>
    </source>
</reference>
<dbReference type="Pfam" id="PF00534">
    <property type="entry name" value="Glycos_transf_1"/>
    <property type="match status" value="1"/>
</dbReference>
<dbReference type="Pfam" id="PF13439">
    <property type="entry name" value="Glyco_transf_4"/>
    <property type="match status" value="1"/>
</dbReference>
<keyword evidence="4" id="KW-1185">Reference proteome</keyword>
<name>A0A2T1C9A4_9CYAN</name>
<dbReference type="AlphaFoldDB" id="A0A2T1C9A4"/>
<evidence type="ECO:0000313" key="4">
    <source>
        <dbReference type="Proteomes" id="UP000238762"/>
    </source>
</evidence>
<dbReference type="InterPro" id="IPR028098">
    <property type="entry name" value="Glyco_trans_4-like_N"/>
</dbReference>
<dbReference type="OrthoDB" id="9787617at2"/>
<dbReference type="EMBL" id="PVWJ01000006">
    <property type="protein sequence ID" value="PSB04855.1"/>
    <property type="molecule type" value="Genomic_DNA"/>
</dbReference>